<dbReference type="EMBL" id="WQLB01000008">
    <property type="protein sequence ID" value="MVN86690.1"/>
    <property type="molecule type" value="Genomic_DNA"/>
</dbReference>
<proteinExistence type="predicted"/>
<reference evidence="1 2" key="1">
    <citation type="submission" date="2019-12" db="EMBL/GenBank/DDBJ databases">
        <title>Deinococcus sp. HMF7620 Genome sequencing and assembly.</title>
        <authorList>
            <person name="Kang H."/>
            <person name="Kim H."/>
            <person name="Joh K."/>
        </authorList>
    </citation>
    <scope>NUCLEOTIDE SEQUENCE [LARGE SCALE GENOMIC DNA]</scope>
    <source>
        <strain evidence="1 2">HMF7620</strain>
    </source>
</reference>
<accession>A0A7C9HXU6</accession>
<organism evidence="1 2">
    <name type="scientific">Deinococcus arboris</name>
    <dbReference type="NCBI Taxonomy" id="2682977"/>
    <lineage>
        <taxon>Bacteria</taxon>
        <taxon>Thermotogati</taxon>
        <taxon>Deinococcota</taxon>
        <taxon>Deinococci</taxon>
        <taxon>Deinococcales</taxon>
        <taxon>Deinococcaceae</taxon>
        <taxon>Deinococcus</taxon>
    </lineage>
</organism>
<dbReference type="AlphaFoldDB" id="A0A7C9HXU6"/>
<sequence length="55" mass="5707">MQQRAPEVSPVASAPAYTPPQVTALGAWEAVTLVGSVPFNGMPGLPLPGGEYENR</sequence>
<evidence type="ECO:0000313" key="2">
    <source>
        <dbReference type="Proteomes" id="UP000483286"/>
    </source>
</evidence>
<gene>
    <name evidence="1" type="ORF">GO986_07925</name>
</gene>
<comment type="caution">
    <text evidence="1">The sequence shown here is derived from an EMBL/GenBank/DDBJ whole genome shotgun (WGS) entry which is preliminary data.</text>
</comment>
<evidence type="ECO:0000313" key="1">
    <source>
        <dbReference type="EMBL" id="MVN86690.1"/>
    </source>
</evidence>
<dbReference type="RefSeq" id="WP_157458746.1">
    <property type="nucleotide sequence ID" value="NZ_WQLB01000008.1"/>
</dbReference>
<keyword evidence="2" id="KW-1185">Reference proteome</keyword>
<name>A0A7C9HXU6_9DEIO</name>
<protein>
    <submittedName>
        <fullName evidence="1">Uncharacterized protein</fullName>
    </submittedName>
</protein>
<dbReference type="Proteomes" id="UP000483286">
    <property type="component" value="Unassembled WGS sequence"/>
</dbReference>